<name>A0ABR4CRN8_9HELO</name>
<evidence type="ECO:0000256" key="1">
    <source>
        <dbReference type="SAM" id="MobiDB-lite"/>
    </source>
</evidence>
<reference evidence="2 3" key="1">
    <citation type="journal article" date="2024" name="Commun. Biol.">
        <title>Comparative genomic analysis of thermophilic fungi reveals convergent evolutionary adaptations and gene losses.</title>
        <authorList>
            <person name="Steindorff A.S."/>
            <person name="Aguilar-Pontes M.V."/>
            <person name="Robinson A.J."/>
            <person name="Andreopoulos B."/>
            <person name="LaButti K."/>
            <person name="Kuo A."/>
            <person name="Mondo S."/>
            <person name="Riley R."/>
            <person name="Otillar R."/>
            <person name="Haridas S."/>
            <person name="Lipzen A."/>
            <person name="Grimwood J."/>
            <person name="Schmutz J."/>
            <person name="Clum A."/>
            <person name="Reid I.D."/>
            <person name="Moisan M.C."/>
            <person name="Butler G."/>
            <person name="Nguyen T.T.M."/>
            <person name="Dewar K."/>
            <person name="Conant G."/>
            <person name="Drula E."/>
            <person name="Henrissat B."/>
            <person name="Hansel C."/>
            <person name="Singer S."/>
            <person name="Hutchinson M.I."/>
            <person name="de Vries R.P."/>
            <person name="Natvig D.O."/>
            <person name="Powell A.J."/>
            <person name="Tsang A."/>
            <person name="Grigoriev I.V."/>
        </authorList>
    </citation>
    <scope>NUCLEOTIDE SEQUENCE [LARGE SCALE GENOMIC DNA]</scope>
    <source>
        <strain evidence="2 3">CBS 494.80</strain>
    </source>
</reference>
<dbReference type="InterPro" id="IPR028018">
    <property type="entry name" value="DUF4646"/>
</dbReference>
<keyword evidence="3" id="KW-1185">Reference proteome</keyword>
<sequence length="336" mass="36397">MDTLITRVPVPGTAGAPPPYTVESQAGSPTQAVGPEIRRIDTQSTGSISTPIERRLPQAPDFAKVPSFSPLSLATKTEALSSGFPYVVKLLELNITLEQWSLFTSQLLSAARLTAKEDALAWSTGVTTGTLLSPLIIGPLIGYFAGKSLHSRAVKKVVKDKLAQDKGDLRSVLRLWNLGVFAERGLQATLEAPTSTDDVSVDMGPSATQKDIEREAKRVARRFRIVISPYDANSSLDTASNSDQASATSSSLDEVPTPRIHPDWSPVSPESHPGTPVLRQASYTHRQNTGPDPDRESYPGSPVLGQTPSMHRHNTDPDPESPRTEYPREKVHPRNP</sequence>
<dbReference type="Proteomes" id="UP001595075">
    <property type="component" value="Unassembled WGS sequence"/>
</dbReference>
<organism evidence="2 3">
    <name type="scientific">Oculimacula yallundae</name>
    <dbReference type="NCBI Taxonomy" id="86028"/>
    <lineage>
        <taxon>Eukaryota</taxon>
        <taxon>Fungi</taxon>
        <taxon>Dikarya</taxon>
        <taxon>Ascomycota</taxon>
        <taxon>Pezizomycotina</taxon>
        <taxon>Leotiomycetes</taxon>
        <taxon>Helotiales</taxon>
        <taxon>Ploettnerulaceae</taxon>
        <taxon>Oculimacula</taxon>
    </lineage>
</organism>
<accession>A0ABR4CRN8</accession>
<proteinExistence type="predicted"/>
<feature type="region of interest" description="Disordered" evidence="1">
    <location>
        <begin position="194"/>
        <end position="215"/>
    </location>
</feature>
<feature type="compositionally biased region" description="Polar residues" evidence="1">
    <location>
        <begin position="281"/>
        <end position="290"/>
    </location>
</feature>
<feature type="region of interest" description="Disordered" evidence="1">
    <location>
        <begin position="233"/>
        <end position="336"/>
    </location>
</feature>
<comment type="caution">
    <text evidence="2">The sequence shown here is derived from an EMBL/GenBank/DDBJ whole genome shotgun (WGS) entry which is preliminary data.</text>
</comment>
<protein>
    <submittedName>
        <fullName evidence="2">Uncharacterized protein</fullName>
    </submittedName>
</protein>
<gene>
    <name evidence="2" type="ORF">VTL71DRAFT_11381</name>
</gene>
<feature type="compositionally biased region" description="Basic and acidic residues" evidence="1">
    <location>
        <begin position="313"/>
        <end position="336"/>
    </location>
</feature>
<feature type="region of interest" description="Disordered" evidence="1">
    <location>
        <begin position="1"/>
        <end position="53"/>
    </location>
</feature>
<feature type="compositionally biased region" description="Polar residues" evidence="1">
    <location>
        <begin position="22"/>
        <end position="31"/>
    </location>
</feature>
<evidence type="ECO:0000313" key="3">
    <source>
        <dbReference type="Proteomes" id="UP001595075"/>
    </source>
</evidence>
<feature type="compositionally biased region" description="Low complexity" evidence="1">
    <location>
        <begin position="237"/>
        <end position="251"/>
    </location>
</feature>
<dbReference type="EMBL" id="JAZHXI010000004">
    <property type="protein sequence ID" value="KAL2072038.1"/>
    <property type="molecule type" value="Genomic_DNA"/>
</dbReference>
<evidence type="ECO:0000313" key="2">
    <source>
        <dbReference type="EMBL" id="KAL2072038.1"/>
    </source>
</evidence>
<dbReference type="Pfam" id="PF15496">
    <property type="entry name" value="DUF4646"/>
    <property type="match status" value="1"/>
</dbReference>